<evidence type="ECO:0008006" key="7">
    <source>
        <dbReference type="Google" id="ProtNLM"/>
    </source>
</evidence>
<dbReference type="GO" id="GO:0005737">
    <property type="term" value="C:cytoplasm"/>
    <property type="evidence" value="ECO:0007669"/>
    <property type="project" value="TreeGrafter"/>
</dbReference>
<gene>
    <name evidence="5" type="ORF">L596_014944</name>
</gene>
<dbReference type="PROSITE" id="PS50010">
    <property type="entry name" value="DH_2"/>
    <property type="match status" value="1"/>
</dbReference>
<keyword evidence="1 2" id="KW-0728">SH3 domain</keyword>
<accession>A0A4U5NDE4</accession>
<dbReference type="InterPro" id="IPR036028">
    <property type="entry name" value="SH3-like_dom_sf"/>
</dbReference>
<feature type="domain" description="SH3" evidence="3">
    <location>
        <begin position="80"/>
        <end position="146"/>
    </location>
</feature>
<dbReference type="InterPro" id="IPR000219">
    <property type="entry name" value="DH_dom"/>
</dbReference>
<dbReference type="PANTHER" id="PTHR22834">
    <property type="entry name" value="NUCLEAR FUSION PROTEIN FUS2"/>
    <property type="match status" value="1"/>
</dbReference>
<sequence>MLFSFDAPDFPFYGRIFSSDPIPVARSNRFLESDDVVLISDENGSNEYMARPLANEDEASNVLFVTKSLISRLKWPSLSGDEKVFVTVAPYSTSEAGYLSFDKGTMVVVQGEEQEGWVRGTVIADNGKRLGGAELIPASFLLQLTPLNAISLDSTAAVDGETPLREITKAEPVRIREAENAPTPPLRPASLAGVLCTAIYEFKGSNEDELSFMANEDIRVLRSIDGVWFYGESIDGERRGMFPGDFVDLEPFGVEKKPSPSVPKTAPTMVEHIEEPEDCLGIAIVVGDFTARYDDELTISYGDCVKVVSFADTDWCYCYCLSRYGLVPKSFLHLLFTPPPLHQDVLIEEHESPVMSETIEEVPPTPSESKAFLPVVPERTPPRDVPPVAARKEIAASGWSKEAEKRSFVVGEVISTESTYQRNLKLWLTFVNDSRDLSNAEKLKLSGGFDELINLSQSLLTLLRQEYAKSAEDQHIADVFAMLIDRIRCTFLLYVDCYITTYSVDQLLMRLLQKSSTRSSSSFEKTGLRSSTLAVSAGDTLSPPHRSLAKLAVHNTPKGNPDHAALLKVHKNIRNLLSAIDGRLGSRLLNKQSFFSGITSHSFSKKSNRLKYRIKAIFGQNIIKDYEFDTKMRLLVAEERSISRFLYCLNVYKKKFALGIARWKETNAPNKNENVLPHCISKLLLLFSESEQIMADLIEEIDETMLPEAKALFGVADLKLIQRRNDKLADYETSLGKKDVSARSIRKAEFDALNLKLLQDLPKATETIRTKALTLVISLVELDRKYSNRLDACLRGRHRDIAYMKISSHLSVIDPEQSRLRPFKKLIDRLGGGSKSGKPGNRLNPNWNSDMISVDASSFCFDFDTKCDLESTSRKQSQLNVEDDNLIEFDSTVEETAKADAVLRWSTIAYDFHASTGNEISVRRAQRVGILREYDDDGNQEWTLVRNHAGKCGYVPSNYLAA</sequence>
<reference evidence="5 6" key="2">
    <citation type="journal article" date="2019" name="G3 (Bethesda)">
        <title>Hybrid Assembly of the Genome of the Entomopathogenic Nematode Steinernema carpocapsae Identifies the X-Chromosome.</title>
        <authorList>
            <person name="Serra L."/>
            <person name="Macchietto M."/>
            <person name="Macias-Munoz A."/>
            <person name="McGill C.J."/>
            <person name="Rodriguez I.M."/>
            <person name="Rodriguez B."/>
            <person name="Murad R."/>
            <person name="Mortazavi A."/>
        </authorList>
    </citation>
    <scope>NUCLEOTIDE SEQUENCE [LARGE SCALE GENOMIC DNA]</scope>
    <source>
        <strain evidence="5 6">ALL</strain>
    </source>
</reference>
<dbReference type="Pfam" id="PF00621">
    <property type="entry name" value="RhoGEF"/>
    <property type="match status" value="1"/>
</dbReference>
<evidence type="ECO:0000256" key="2">
    <source>
        <dbReference type="PROSITE-ProRule" id="PRU00192"/>
    </source>
</evidence>
<name>A0A4U5NDE4_STECR</name>
<evidence type="ECO:0000313" key="5">
    <source>
        <dbReference type="EMBL" id="TKR80987.1"/>
    </source>
</evidence>
<protein>
    <recommendedName>
        <fullName evidence="7">SH3 domain-containing protein</fullName>
    </recommendedName>
</protein>
<dbReference type="SMART" id="SM00326">
    <property type="entry name" value="SH3"/>
    <property type="match status" value="4"/>
</dbReference>
<evidence type="ECO:0000313" key="6">
    <source>
        <dbReference type="Proteomes" id="UP000298663"/>
    </source>
</evidence>
<dbReference type="GO" id="GO:0005085">
    <property type="term" value="F:guanyl-nucleotide exchange factor activity"/>
    <property type="evidence" value="ECO:0007669"/>
    <property type="project" value="InterPro"/>
</dbReference>
<evidence type="ECO:0000259" key="3">
    <source>
        <dbReference type="PROSITE" id="PS50002"/>
    </source>
</evidence>
<dbReference type="CDD" id="cd00174">
    <property type="entry name" value="SH3"/>
    <property type="match status" value="3"/>
</dbReference>
<dbReference type="Gene3D" id="1.20.900.10">
    <property type="entry name" value="Dbl homology (DH) domain"/>
    <property type="match status" value="1"/>
</dbReference>
<feature type="domain" description="SH3" evidence="3">
    <location>
        <begin position="278"/>
        <end position="337"/>
    </location>
</feature>
<feature type="domain" description="DH" evidence="4">
    <location>
        <begin position="405"/>
        <end position="583"/>
    </location>
</feature>
<dbReference type="STRING" id="34508.A0A4U5NDE4"/>
<evidence type="ECO:0000259" key="4">
    <source>
        <dbReference type="PROSITE" id="PS50010"/>
    </source>
</evidence>
<feature type="domain" description="SH3" evidence="3">
    <location>
        <begin position="191"/>
        <end position="252"/>
    </location>
</feature>
<dbReference type="PANTHER" id="PTHR22834:SF20">
    <property type="entry name" value="SH3 DOMAIN-CONTAINING PROTEIN"/>
    <property type="match status" value="1"/>
</dbReference>
<evidence type="ECO:0000256" key="1">
    <source>
        <dbReference type="ARBA" id="ARBA00022443"/>
    </source>
</evidence>
<comment type="caution">
    <text evidence="5">The sequence shown here is derived from an EMBL/GenBank/DDBJ whole genome shotgun (WGS) entry which is preliminary data.</text>
</comment>
<dbReference type="PROSITE" id="PS50002">
    <property type="entry name" value="SH3"/>
    <property type="match status" value="4"/>
</dbReference>
<dbReference type="AlphaFoldDB" id="A0A4U5NDE4"/>
<keyword evidence="6" id="KW-1185">Reference proteome</keyword>
<dbReference type="InterPro" id="IPR051492">
    <property type="entry name" value="Dynamin-Rho_GEF"/>
</dbReference>
<dbReference type="EMBL" id="AZBU02000004">
    <property type="protein sequence ID" value="TKR80987.1"/>
    <property type="molecule type" value="Genomic_DNA"/>
</dbReference>
<dbReference type="Proteomes" id="UP000298663">
    <property type="component" value="Unassembled WGS sequence"/>
</dbReference>
<organism evidence="5 6">
    <name type="scientific">Steinernema carpocapsae</name>
    <name type="common">Entomopathogenic nematode</name>
    <dbReference type="NCBI Taxonomy" id="34508"/>
    <lineage>
        <taxon>Eukaryota</taxon>
        <taxon>Metazoa</taxon>
        <taxon>Ecdysozoa</taxon>
        <taxon>Nematoda</taxon>
        <taxon>Chromadorea</taxon>
        <taxon>Rhabditida</taxon>
        <taxon>Tylenchina</taxon>
        <taxon>Panagrolaimomorpha</taxon>
        <taxon>Strongyloidoidea</taxon>
        <taxon>Steinernematidae</taxon>
        <taxon>Steinernema</taxon>
    </lineage>
</organism>
<dbReference type="InterPro" id="IPR001452">
    <property type="entry name" value="SH3_domain"/>
</dbReference>
<feature type="domain" description="SH3" evidence="3">
    <location>
        <begin position="901"/>
        <end position="962"/>
    </location>
</feature>
<reference evidence="5 6" key="1">
    <citation type="journal article" date="2015" name="Genome Biol.">
        <title>Comparative genomics of Steinernema reveals deeply conserved gene regulatory networks.</title>
        <authorList>
            <person name="Dillman A.R."/>
            <person name="Macchietto M."/>
            <person name="Porter C.F."/>
            <person name="Rogers A."/>
            <person name="Williams B."/>
            <person name="Antoshechkin I."/>
            <person name="Lee M.M."/>
            <person name="Goodwin Z."/>
            <person name="Lu X."/>
            <person name="Lewis E.E."/>
            <person name="Goodrich-Blair H."/>
            <person name="Stock S.P."/>
            <person name="Adams B.J."/>
            <person name="Sternberg P.W."/>
            <person name="Mortazavi A."/>
        </authorList>
    </citation>
    <scope>NUCLEOTIDE SEQUENCE [LARGE SCALE GENOMIC DNA]</scope>
    <source>
        <strain evidence="5 6">ALL</strain>
    </source>
</reference>
<dbReference type="InterPro" id="IPR035899">
    <property type="entry name" value="DBL_dom_sf"/>
</dbReference>
<dbReference type="OrthoDB" id="27823at2759"/>
<dbReference type="Pfam" id="PF00018">
    <property type="entry name" value="SH3_1"/>
    <property type="match status" value="2"/>
</dbReference>
<dbReference type="SUPFAM" id="SSF50044">
    <property type="entry name" value="SH3-domain"/>
    <property type="match status" value="4"/>
</dbReference>
<dbReference type="Gene3D" id="2.30.30.40">
    <property type="entry name" value="SH3 Domains"/>
    <property type="match status" value="4"/>
</dbReference>
<proteinExistence type="predicted"/>
<dbReference type="SUPFAM" id="SSF48065">
    <property type="entry name" value="DBL homology domain (DH-domain)"/>
    <property type="match status" value="1"/>
</dbReference>